<dbReference type="InterPro" id="IPR002110">
    <property type="entry name" value="Ankyrin_rpt"/>
</dbReference>
<dbReference type="PROSITE" id="PS50297">
    <property type="entry name" value="ANK_REP_REGION"/>
    <property type="match status" value="7"/>
</dbReference>
<keyword evidence="2" id="KW-0813">Transport</keyword>
<dbReference type="GO" id="GO:0034703">
    <property type="term" value="C:cation channel complex"/>
    <property type="evidence" value="ECO:0007669"/>
    <property type="project" value="UniProtKB-ARBA"/>
</dbReference>
<evidence type="ECO:0000256" key="2">
    <source>
        <dbReference type="ARBA" id="ARBA00022448"/>
    </source>
</evidence>
<feature type="domain" description="Ion transport" evidence="14">
    <location>
        <begin position="596"/>
        <end position="799"/>
    </location>
</feature>
<feature type="transmembrane region" description="Helical" evidence="13">
    <location>
        <begin position="635"/>
        <end position="653"/>
    </location>
</feature>
<evidence type="ECO:0000256" key="8">
    <source>
        <dbReference type="ARBA" id="ARBA00023065"/>
    </source>
</evidence>
<keyword evidence="10" id="KW-0325">Glycoprotein</keyword>
<dbReference type="SUPFAM" id="SSF48403">
    <property type="entry name" value="Ankyrin repeat"/>
    <property type="match status" value="1"/>
</dbReference>
<dbReference type="GO" id="GO:0005216">
    <property type="term" value="F:monoatomic ion channel activity"/>
    <property type="evidence" value="ECO:0007669"/>
    <property type="project" value="InterPro"/>
</dbReference>
<feature type="repeat" description="ANK" evidence="12">
    <location>
        <begin position="273"/>
        <end position="306"/>
    </location>
</feature>
<evidence type="ECO:0000256" key="4">
    <source>
        <dbReference type="ARBA" id="ARBA00022692"/>
    </source>
</evidence>
<dbReference type="PROSITE" id="PS50088">
    <property type="entry name" value="ANK_REPEAT"/>
    <property type="match status" value="8"/>
</dbReference>
<feature type="repeat" description="ANK" evidence="12">
    <location>
        <begin position="410"/>
        <end position="442"/>
    </location>
</feature>
<evidence type="ECO:0000256" key="6">
    <source>
        <dbReference type="ARBA" id="ARBA00022989"/>
    </source>
</evidence>
<dbReference type="Pfam" id="PF00520">
    <property type="entry name" value="Ion_trans"/>
    <property type="match status" value="1"/>
</dbReference>
<feature type="transmembrane region" description="Helical" evidence="13">
    <location>
        <begin position="768"/>
        <end position="790"/>
    </location>
</feature>
<dbReference type="AlphaFoldDB" id="A0A9P0CG70"/>
<dbReference type="Pfam" id="PF00023">
    <property type="entry name" value="Ank"/>
    <property type="match status" value="1"/>
</dbReference>
<feature type="repeat" description="ANK" evidence="12">
    <location>
        <begin position="375"/>
        <end position="409"/>
    </location>
</feature>
<accession>A0A9P0CG70</accession>
<feature type="repeat" description="ANK" evidence="12">
    <location>
        <begin position="174"/>
        <end position="206"/>
    </location>
</feature>
<dbReference type="PANTHER" id="PTHR47143:SF1">
    <property type="entry name" value="ION_TRANS DOMAIN-CONTAINING PROTEIN"/>
    <property type="match status" value="1"/>
</dbReference>
<feature type="transmembrane region" description="Helical" evidence="13">
    <location>
        <begin position="728"/>
        <end position="747"/>
    </location>
</feature>
<dbReference type="PANTHER" id="PTHR47143">
    <property type="entry name" value="TRANSIENT RECEPTOR POTENTIAL CATION CHANNEL PROTEIN PAINLESS"/>
    <property type="match status" value="1"/>
</dbReference>
<keyword evidence="16" id="KW-1185">Reference proteome</keyword>
<evidence type="ECO:0000259" key="14">
    <source>
        <dbReference type="Pfam" id="PF00520"/>
    </source>
</evidence>
<evidence type="ECO:0000256" key="13">
    <source>
        <dbReference type="SAM" id="Phobius"/>
    </source>
</evidence>
<feature type="repeat" description="ANK" evidence="12">
    <location>
        <begin position="341"/>
        <end position="365"/>
    </location>
</feature>
<gene>
    <name evidence="15" type="ORF">PSYICH_LOCUS2788</name>
</gene>
<dbReference type="InterPro" id="IPR052076">
    <property type="entry name" value="TRP_cation_channel"/>
</dbReference>
<reference evidence="15" key="1">
    <citation type="submission" date="2022-01" db="EMBL/GenBank/DDBJ databases">
        <authorList>
            <person name="King R."/>
        </authorList>
    </citation>
    <scope>NUCLEOTIDE SEQUENCE</scope>
</reference>
<keyword evidence="4 13" id="KW-0812">Transmembrane</keyword>
<keyword evidence="11" id="KW-0407">Ion channel</keyword>
<evidence type="ECO:0000256" key="3">
    <source>
        <dbReference type="ARBA" id="ARBA00022606"/>
    </source>
</evidence>
<keyword evidence="6 13" id="KW-1133">Transmembrane helix</keyword>
<feature type="repeat" description="ANK" evidence="12">
    <location>
        <begin position="206"/>
        <end position="238"/>
    </location>
</feature>
<comment type="subcellular location">
    <subcellularLocation>
        <location evidence="1">Membrane</location>
        <topology evidence="1">Multi-pass membrane protein</topology>
    </subcellularLocation>
</comment>
<keyword evidence="8" id="KW-0406">Ion transport</keyword>
<dbReference type="SMART" id="SM00248">
    <property type="entry name" value="ANK"/>
    <property type="match status" value="9"/>
</dbReference>
<feature type="transmembrane region" description="Helical" evidence="13">
    <location>
        <begin position="540"/>
        <end position="559"/>
    </location>
</feature>
<dbReference type="Proteomes" id="UP001153636">
    <property type="component" value="Chromosome 11"/>
</dbReference>
<feature type="repeat" description="ANK" evidence="12">
    <location>
        <begin position="308"/>
        <end position="340"/>
    </location>
</feature>
<organism evidence="15 16">
    <name type="scientific">Psylliodes chrysocephalus</name>
    <dbReference type="NCBI Taxonomy" id="3402493"/>
    <lineage>
        <taxon>Eukaryota</taxon>
        <taxon>Metazoa</taxon>
        <taxon>Ecdysozoa</taxon>
        <taxon>Arthropoda</taxon>
        <taxon>Hexapoda</taxon>
        <taxon>Insecta</taxon>
        <taxon>Pterygota</taxon>
        <taxon>Neoptera</taxon>
        <taxon>Endopterygota</taxon>
        <taxon>Coleoptera</taxon>
        <taxon>Polyphaga</taxon>
        <taxon>Cucujiformia</taxon>
        <taxon>Chrysomeloidea</taxon>
        <taxon>Chrysomelidae</taxon>
        <taxon>Galerucinae</taxon>
        <taxon>Alticini</taxon>
        <taxon>Psylliodes</taxon>
    </lineage>
</organism>
<evidence type="ECO:0000256" key="10">
    <source>
        <dbReference type="ARBA" id="ARBA00023180"/>
    </source>
</evidence>
<evidence type="ECO:0000256" key="12">
    <source>
        <dbReference type="PROSITE-ProRule" id="PRU00023"/>
    </source>
</evidence>
<keyword evidence="9 13" id="KW-0472">Membrane</keyword>
<dbReference type="InterPro" id="IPR036770">
    <property type="entry name" value="Ankyrin_rpt-contain_sf"/>
</dbReference>
<name>A0A9P0CG70_9CUCU</name>
<evidence type="ECO:0000313" key="16">
    <source>
        <dbReference type="Proteomes" id="UP001153636"/>
    </source>
</evidence>
<sequence length="959" mass="108207">MAAVKLWGVRAALQFLHRTNKPKEDTEDENEAQRNEDNVLANLFAHAKSETKDDPNDPDDEFIDCGPSPPVDEVPFIFDHNYEHPNNENEVKICYHTIEQNILEHMENVFGRTSLLNDIQSKKINQKTIKDAFIGARRIEIDISFLWACLIKRWDILEDLLQLGANLNCFEPAQGLGALHLAAFSNCITSMKFLVSRGCDVNALYKFYTPLHCAAFGDNVEAALFLIQYGARIDALTNSVYEEKESALHCAVRANAINCVQILVRNGANAGCSDFSAVHLAADLGNSECLRYLLDAKGASVNSKTKEQEQTPLHLASTGGYTDCQNILLDRGANANSKDHRGQTPLHLAARTQDHGCLELLLTKGKADPDIEDYDKRTPLHAAIGKSSQSSKIIETLILNGANPNAADQYGYTPLHIAALKGLSECVEALIYYDADVTAKTKCGMTALSIIRKKVPLAFSMFTKKLDNAISLHNVDSSSNHELELRLDFRVILEHDHPGEINFLYTLVEEGYKTVLLHPLCSALLYLKWEKIRKYYLARILFYCIFVVSLSLYVLTALAHHCYNYGKNFNEMKPEDVIELCEKKSILGRILRDSAFVIEMQYFVLLGITFLEILRKLYGIGGYHSAIQYFSYTENIIEWTVIASVFVISFLYTGRTYLWQNHVGAFAILLGWTNIMLMVGQLPIFGTYVAMYTRVQSEFAKLLLAYSGLLIGFTLSFCVIFPDSNFFANPFISLITIIVMLSGELNLDILVDDNPDDPHYLLEFSAQVTYIIFVLSVTIILMNLLAGIAVDDIKGLQKTATLSKLVRQTKLISHMEKGLFNGSLPKYILKPLHVSALVSPKPSKVVLNVKPLNPKETRLPKDIIKGAFEVSKKQKHFQNSMHSPSEGLGYYWFNNDETKNSCFNNESFELIQEEIRRKNDEIEYLKDSIQEMKNAFMENQETMQHFMKILVQSRRGSKC</sequence>
<evidence type="ECO:0000256" key="1">
    <source>
        <dbReference type="ARBA" id="ARBA00004141"/>
    </source>
</evidence>
<evidence type="ECO:0000256" key="9">
    <source>
        <dbReference type="ARBA" id="ARBA00023136"/>
    </source>
</evidence>
<proteinExistence type="predicted"/>
<keyword evidence="7 12" id="KW-0040">ANK repeat</keyword>
<dbReference type="Pfam" id="PF12796">
    <property type="entry name" value="Ank_2"/>
    <property type="match status" value="3"/>
</dbReference>
<feature type="transmembrane region" description="Helical" evidence="13">
    <location>
        <begin position="702"/>
        <end position="722"/>
    </location>
</feature>
<keyword evidence="3" id="KW-0716">Sensory transduction</keyword>
<dbReference type="Gene3D" id="1.25.40.20">
    <property type="entry name" value="Ankyrin repeat-containing domain"/>
    <property type="match status" value="3"/>
</dbReference>
<dbReference type="InterPro" id="IPR005821">
    <property type="entry name" value="Ion_trans_dom"/>
</dbReference>
<protein>
    <recommendedName>
        <fullName evidence="14">Ion transport domain-containing protein</fullName>
    </recommendedName>
</protein>
<evidence type="ECO:0000313" key="15">
    <source>
        <dbReference type="EMBL" id="CAH1101639.1"/>
    </source>
</evidence>
<feature type="repeat" description="ANK" evidence="12">
    <location>
        <begin position="243"/>
        <end position="275"/>
    </location>
</feature>
<feature type="transmembrane region" description="Helical" evidence="13">
    <location>
        <begin position="665"/>
        <end position="690"/>
    </location>
</feature>
<dbReference type="EMBL" id="OV651823">
    <property type="protein sequence ID" value="CAH1101639.1"/>
    <property type="molecule type" value="Genomic_DNA"/>
</dbReference>
<evidence type="ECO:0000256" key="5">
    <source>
        <dbReference type="ARBA" id="ARBA00022737"/>
    </source>
</evidence>
<evidence type="ECO:0000256" key="11">
    <source>
        <dbReference type="ARBA" id="ARBA00023303"/>
    </source>
</evidence>
<keyword evidence="5" id="KW-0677">Repeat</keyword>
<dbReference type="OrthoDB" id="7464126at2759"/>
<feature type="transmembrane region" description="Helical" evidence="13">
    <location>
        <begin position="595"/>
        <end position="614"/>
    </location>
</feature>
<evidence type="ECO:0000256" key="7">
    <source>
        <dbReference type="ARBA" id="ARBA00023043"/>
    </source>
</evidence>